<evidence type="ECO:0000256" key="5">
    <source>
        <dbReference type="SAM" id="MobiDB-lite"/>
    </source>
</evidence>
<dbReference type="OrthoDB" id="5482786at2"/>
<feature type="region of interest" description="Disordered" evidence="5">
    <location>
        <begin position="142"/>
        <end position="173"/>
    </location>
</feature>
<feature type="domain" description="OmpA-like" evidence="6">
    <location>
        <begin position="19"/>
        <end position="138"/>
    </location>
</feature>
<gene>
    <name evidence="7" type="ORF">B5V00_09080</name>
</gene>
<evidence type="ECO:0000256" key="4">
    <source>
        <dbReference type="PROSITE-ProRule" id="PRU00473"/>
    </source>
</evidence>
<evidence type="ECO:0000313" key="7">
    <source>
        <dbReference type="EMBL" id="ORJ59817.1"/>
    </source>
</evidence>
<dbReference type="Gene3D" id="3.30.1330.60">
    <property type="entry name" value="OmpA-like domain"/>
    <property type="match status" value="2"/>
</dbReference>
<reference evidence="7 8" key="1">
    <citation type="submission" date="2017-03" db="EMBL/GenBank/DDBJ databases">
        <title>Genome sequence of Geothermobacter sp. EPR-M, Deep-Sea Iron Reducer.</title>
        <authorList>
            <person name="Tully B."/>
            <person name="Savalia P."/>
            <person name="Abuyen K."/>
            <person name="Baughan C."/>
            <person name="Romero E."/>
            <person name="Ronkowski C."/>
            <person name="Torres B."/>
            <person name="Tremblay J."/>
            <person name="Trujillo A."/>
            <person name="Tyler M."/>
            <person name="Perez-Rodriguez I."/>
            <person name="Amend J."/>
        </authorList>
    </citation>
    <scope>NUCLEOTIDE SEQUENCE [LARGE SCALE GENOMIC DNA]</scope>
    <source>
        <strain evidence="7 8">EPR-M</strain>
    </source>
</reference>
<dbReference type="STRING" id="1969733.B5V00_09080"/>
<comment type="subcellular location">
    <subcellularLocation>
        <location evidence="1">Cell outer membrane</location>
    </subcellularLocation>
</comment>
<sequence>MLRSWILIGCCLGLLVPSVGFGAVNLSGFQVHFGLNSARVSPRDRAAVARLAGELKSHPRTRIALAGHTDDTGSHALNVRLSHDRARAVRNLLVNEYGIAKGRIGIAWLDSSRPLAANGSEAGRARNRRVDIAFVSTEAFAGGASPRPAAASARNGESRKRAVHRQSVAVKSAPAPRRVVPRKVLKRVPLRYQPDGTTPEGGTEAIAELAAALKKDPARKLKIQGVSRGTRADLKLARRRVDAVRSRLLYIFKVSARQIEVSWFGAAEEATGDAAVGVLLQLLGTR</sequence>
<protein>
    <recommendedName>
        <fullName evidence="6">OmpA-like domain-containing protein</fullName>
    </recommendedName>
</protein>
<dbReference type="PANTHER" id="PTHR30329:SF21">
    <property type="entry name" value="LIPOPROTEIN YIAD-RELATED"/>
    <property type="match status" value="1"/>
</dbReference>
<dbReference type="AlphaFoldDB" id="A0A1X0Y406"/>
<dbReference type="CDD" id="cd07185">
    <property type="entry name" value="OmpA_C-like"/>
    <property type="match status" value="1"/>
</dbReference>
<dbReference type="PROSITE" id="PS51123">
    <property type="entry name" value="OMPA_2"/>
    <property type="match status" value="1"/>
</dbReference>
<accession>A0A1X0Y406</accession>
<organism evidence="7 8">
    <name type="scientific">Geothermobacter hydrogeniphilus</name>
    <dbReference type="NCBI Taxonomy" id="1969733"/>
    <lineage>
        <taxon>Bacteria</taxon>
        <taxon>Pseudomonadati</taxon>
        <taxon>Thermodesulfobacteriota</taxon>
        <taxon>Desulfuromonadia</taxon>
        <taxon>Desulfuromonadales</taxon>
        <taxon>Geothermobacteraceae</taxon>
        <taxon>Geothermobacter</taxon>
    </lineage>
</organism>
<keyword evidence="2 4" id="KW-0472">Membrane</keyword>
<keyword evidence="8" id="KW-1185">Reference proteome</keyword>
<evidence type="ECO:0000259" key="6">
    <source>
        <dbReference type="PROSITE" id="PS51123"/>
    </source>
</evidence>
<dbReference type="PRINTS" id="PR01021">
    <property type="entry name" value="OMPADOMAIN"/>
</dbReference>
<evidence type="ECO:0000256" key="1">
    <source>
        <dbReference type="ARBA" id="ARBA00004442"/>
    </source>
</evidence>
<evidence type="ECO:0000256" key="2">
    <source>
        <dbReference type="ARBA" id="ARBA00023136"/>
    </source>
</evidence>
<dbReference type="InterPro" id="IPR050330">
    <property type="entry name" value="Bact_OuterMem_StrucFunc"/>
</dbReference>
<dbReference type="Proteomes" id="UP000193136">
    <property type="component" value="Unassembled WGS sequence"/>
</dbReference>
<proteinExistence type="predicted"/>
<evidence type="ECO:0000256" key="3">
    <source>
        <dbReference type="ARBA" id="ARBA00023237"/>
    </source>
</evidence>
<dbReference type="GO" id="GO:0009279">
    <property type="term" value="C:cell outer membrane"/>
    <property type="evidence" value="ECO:0007669"/>
    <property type="project" value="UniProtKB-SubCell"/>
</dbReference>
<dbReference type="Pfam" id="PF00691">
    <property type="entry name" value="OmpA"/>
    <property type="match status" value="2"/>
</dbReference>
<feature type="compositionally biased region" description="Low complexity" evidence="5">
    <location>
        <begin position="142"/>
        <end position="154"/>
    </location>
</feature>
<keyword evidence="3" id="KW-0998">Cell outer membrane</keyword>
<dbReference type="PANTHER" id="PTHR30329">
    <property type="entry name" value="STATOR ELEMENT OF FLAGELLAR MOTOR COMPLEX"/>
    <property type="match status" value="1"/>
</dbReference>
<dbReference type="InterPro" id="IPR036737">
    <property type="entry name" value="OmpA-like_sf"/>
</dbReference>
<dbReference type="InterPro" id="IPR006664">
    <property type="entry name" value="OMP_bac"/>
</dbReference>
<name>A0A1X0Y406_9BACT</name>
<comment type="caution">
    <text evidence="7">The sequence shown here is derived from an EMBL/GenBank/DDBJ whole genome shotgun (WGS) entry which is preliminary data.</text>
</comment>
<dbReference type="RefSeq" id="WP_085010467.1">
    <property type="nucleotide sequence ID" value="NZ_NAAD01000010.1"/>
</dbReference>
<dbReference type="InterPro" id="IPR006665">
    <property type="entry name" value="OmpA-like"/>
</dbReference>
<dbReference type="SUPFAM" id="SSF103088">
    <property type="entry name" value="OmpA-like"/>
    <property type="match status" value="2"/>
</dbReference>
<evidence type="ECO:0000313" key="8">
    <source>
        <dbReference type="Proteomes" id="UP000193136"/>
    </source>
</evidence>
<dbReference type="EMBL" id="NAAD01000010">
    <property type="protein sequence ID" value="ORJ59817.1"/>
    <property type="molecule type" value="Genomic_DNA"/>
</dbReference>